<dbReference type="HOGENOM" id="CLU_1495811_0_0_1"/>
<evidence type="ECO:0000256" key="1">
    <source>
        <dbReference type="SAM" id="MobiDB-lite"/>
    </source>
</evidence>
<keyword evidence="2" id="KW-1133">Transmembrane helix</keyword>
<accession>D4ARZ5</accession>
<protein>
    <submittedName>
        <fullName evidence="3">Uncharacterized protein</fullName>
    </submittedName>
</protein>
<evidence type="ECO:0000313" key="3">
    <source>
        <dbReference type="EMBL" id="EFE34059.1"/>
    </source>
</evidence>
<dbReference type="RefSeq" id="XP_003014448.1">
    <property type="nucleotide sequence ID" value="XM_003014402.1"/>
</dbReference>
<keyword evidence="4" id="KW-1185">Reference proteome</keyword>
<dbReference type="GeneID" id="9520500"/>
<sequence>MVKRDKGKSEVLGLAVLLPDNNSGGNKLASTAPSLVLAWLLTPSWLLQALVSLGSSLLLLLFVSSDLFHGVLLLSYHAATLPSPRLSFCFFFFFFFFFVISNLAFFSTINKKLKQNGAEQLFDVPGPCLSIGVRVSPDRIERRRDQFLWMESLKISRRLRKRSQKSQESQKSEKGPKKGY</sequence>
<feature type="transmembrane region" description="Helical" evidence="2">
    <location>
        <begin position="85"/>
        <end position="106"/>
    </location>
</feature>
<reference evidence="4" key="1">
    <citation type="journal article" date="2011" name="Genome Biol.">
        <title>Comparative and functional genomics provide insights into the pathogenicity of dermatophytic fungi.</title>
        <authorList>
            <person name="Burmester A."/>
            <person name="Shelest E."/>
            <person name="Gloeckner G."/>
            <person name="Heddergott C."/>
            <person name="Schindler S."/>
            <person name="Staib P."/>
            <person name="Heidel A."/>
            <person name="Felder M."/>
            <person name="Petzold A."/>
            <person name="Szafranski K."/>
            <person name="Feuermann M."/>
            <person name="Pedruzzi I."/>
            <person name="Priebe S."/>
            <person name="Groth M."/>
            <person name="Winkler R."/>
            <person name="Li W."/>
            <person name="Kniemeyer O."/>
            <person name="Schroeckh V."/>
            <person name="Hertweck C."/>
            <person name="Hube B."/>
            <person name="White T.C."/>
            <person name="Platzer M."/>
            <person name="Guthke R."/>
            <person name="Heitman J."/>
            <person name="Woestemeyer J."/>
            <person name="Zipfel P.F."/>
            <person name="Monod M."/>
            <person name="Brakhage A.A."/>
        </authorList>
    </citation>
    <scope>NUCLEOTIDE SEQUENCE [LARGE SCALE GENOMIC DNA]</scope>
    <source>
        <strain evidence="4">ATCC MYA-4681 / CBS 112371</strain>
    </source>
</reference>
<feature type="compositionally biased region" description="Basic and acidic residues" evidence="1">
    <location>
        <begin position="168"/>
        <end position="180"/>
    </location>
</feature>
<comment type="caution">
    <text evidence="3">The sequence shown here is derived from an EMBL/GenBank/DDBJ whole genome shotgun (WGS) entry which is preliminary data.</text>
</comment>
<organism evidence="3 4">
    <name type="scientific">Arthroderma benhamiae (strain ATCC MYA-4681 / CBS 112371)</name>
    <name type="common">Trichophyton mentagrophytes</name>
    <dbReference type="NCBI Taxonomy" id="663331"/>
    <lineage>
        <taxon>Eukaryota</taxon>
        <taxon>Fungi</taxon>
        <taxon>Dikarya</taxon>
        <taxon>Ascomycota</taxon>
        <taxon>Pezizomycotina</taxon>
        <taxon>Eurotiomycetes</taxon>
        <taxon>Eurotiomycetidae</taxon>
        <taxon>Onygenales</taxon>
        <taxon>Arthrodermataceae</taxon>
        <taxon>Trichophyton</taxon>
    </lineage>
</organism>
<gene>
    <name evidence="3" type="ORF">ARB_07010</name>
</gene>
<proteinExistence type="predicted"/>
<feature type="region of interest" description="Disordered" evidence="1">
    <location>
        <begin position="158"/>
        <end position="180"/>
    </location>
</feature>
<dbReference type="KEGG" id="abe:ARB_07010"/>
<evidence type="ECO:0000256" key="2">
    <source>
        <dbReference type="SAM" id="Phobius"/>
    </source>
</evidence>
<dbReference type="EMBL" id="ABSU01000007">
    <property type="protein sequence ID" value="EFE34059.1"/>
    <property type="molecule type" value="Genomic_DNA"/>
</dbReference>
<keyword evidence="2" id="KW-0472">Membrane</keyword>
<evidence type="ECO:0000313" key="4">
    <source>
        <dbReference type="Proteomes" id="UP000008866"/>
    </source>
</evidence>
<name>D4ARZ5_ARTBC</name>
<dbReference type="Proteomes" id="UP000008866">
    <property type="component" value="Unassembled WGS sequence"/>
</dbReference>
<keyword evidence="2" id="KW-0812">Transmembrane</keyword>
<dbReference type="AlphaFoldDB" id="D4ARZ5"/>